<comment type="catalytic activity">
    <reaction evidence="5">
        <text>ethanolamine = acetaldehyde + NH4(+)</text>
        <dbReference type="Rhea" id="RHEA:15313"/>
        <dbReference type="ChEBI" id="CHEBI:15343"/>
        <dbReference type="ChEBI" id="CHEBI:28938"/>
        <dbReference type="ChEBI" id="CHEBI:57603"/>
        <dbReference type="EC" id="4.3.1.7"/>
    </reaction>
</comment>
<dbReference type="Gene3D" id="3.40.50.11240">
    <property type="entry name" value="Ethanolamine ammonia-lyase light chain (EutC)"/>
    <property type="match status" value="1"/>
</dbReference>
<keyword evidence="4 5" id="KW-1283">Bacterial microcompartment</keyword>
<dbReference type="PANTHER" id="PTHR39330">
    <property type="entry name" value="ETHANOLAMINE AMMONIA-LYASE LIGHT CHAIN"/>
    <property type="match status" value="1"/>
</dbReference>
<keyword evidence="1 5" id="KW-0846">Cobalamin</keyword>
<comment type="subunit">
    <text evidence="5">The basic unit is a heterodimer which dimerizes to form tetramers. The heterotetramers trimerize; 6 large subunits form a core ring with 6 small subunits projecting outwards.</text>
</comment>
<comment type="pathway">
    <text evidence="5">Amine and polyamine degradation; ethanolamine degradation.</text>
</comment>
<dbReference type="Pfam" id="PF05985">
    <property type="entry name" value="EutC"/>
    <property type="match status" value="1"/>
</dbReference>
<keyword evidence="2 5" id="KW-0456">Lyase</keyword>
<keyword evidence="8" id="KW-1185">Reference proteome</keyword>
<organism evidence="7 8">
    <name type="scientific">Brachybacterium huguangmaarense</name>
    <dbReference type="NCBI Taxonomy" id="1652028"/>
    <lineage>
        <taxon>Bacteria</taxon>
        <taxon>Bacillati</taxon>
        <taxon>Actinomycetota</taxon>
        <taxon>Actinomycetes</taxon>
        <taxon>Micrococcales</taxon>
        <taxon>Dermabacteraceae</taxon>
        <taxon>Brachybacterium</taxon>
    </lineage>
</organism>
<reference evidence="7" key="1">
    <citation type="submission" date="2022-10" db="EMBL/GenBank/DDBJ databases">
        <title>Whole-Genome Sequencing of Brachybacterium huguangmaarense BRM-3, Isolated from Betula schmidtii.</title>
        <authorList>
            <person name="Haam D."/>
        </authorList>
    </citation>
    <scope>NUCLEOTIDE SEQUENCE</scope>
    <source>
        <strain evidence="7">BRM-3</strain>
    </source>
</reference>
<feature type="region of interest" description="Disordered" evidence="6">
    <location>
        <begin position="219"/>
        <end position="238"/>
    </location>
</feature>
<dbReference type="InterPro" id="IPR009246">
    <property type="entry name" value="EutC"/>
</dbReference>
<evidence type="ECO:0000256" key="4">
    <source>
        <dbReference type="ARBA" id="ARBA00024446"/>
    </source>
</evidence>
<dbReference type="InterPro" id="IPR042251">
    <property type="entry name" value="EutC_C"/>
</dbReference>
<accession>A0ABY6G527</accession>
<dbReference type="Gene3D" id="1.10.30.40">
    <property type="entry name" value="Ethanolamine ammonia-lyase light chain (EutC), N-terminal domain"/>
    <property type="match status" value="1"/>
</dbReference>
<comment type="function">
    <text evidence="5">Catalyzes the deamination of various vicinal amino-alcohols to oxo compounds. Allows this organism to utilize ethanolamine as the sole source of nitrogen and carbon in the presence of external vitamin B12.</text>
</comment>
<evidence type="ECO:0000256" key="6">
    <source>
        <dbReference type="SAM" id="MobiDB-lite"/>
    </source>
</evidence>
<feature type="binding site" evidence="5">
    <location>
        <position position="179"/>
    </location>
    <ligand>
        <name>adenosylcob(III)alamin</name>
        <dbReference type="ChEBI" id="CHEBI:18408"/>
    </ligand>
</feature>
<dbReference type="Proteomes" id="UP001164305">
    <property type="component" value="Chromosome"/>
</dbReference>
<dbReference type="PANTHER" id="PTHR39330:SF1">
    <property type="entry name" value="ETHANOLAMINE AMMONIA-LYASE SMALL SUBUNIT"/>
    <property type="match status" value="1"/>
</dbReference>
<evidence type="ECO:0000256" key="1">
    <source>
        <dbReference type="ARBA" id="ARBA00022628"/>
    </source>
</evidence>
<evidence type="ECO:0000256" key="5">
    <source>
        <dbReference type="HAMAP-Rule" id="MF_00601"/>
    </source>
</evidence>
<evidence type="ECO:0000313" key="8">
    <source>
        <dbReference type="Proteomes" id="UP001164305"/>
    </source>
</evidence>
<dbReference type="EC" id="4.3.1.7" evidence="5"/>
<feature type="binding site" evidence="5">
    <location>
        <position position="150"/>
    </location>
    <ligand>
        <name>adenosylcob(III)alamin</name>
        <dbReference type="ChEBI" id="CHEBI:18408"/>
    </ligand>
</feature>
<dbReference type="GO" id="GO:0008851">
    <property type="term" value="F:ethanolamine ammonia-lyase activity"/>
    <property type="evidence" value="ECO:0007669"/>
    <property type="project" value="UniProtKB-EC"/>
</dbReference>
<dbReference type="HAMAP" id="MF_00601">
    <property type="entry name" value="EutC"/>
    <property type="match status" value="1"/>
</dbReference>
<dbReference type="InterPro" id="IPR042255">
    <property type="entry name" value="EutC_N"/>
</dbReference>
<comment type="subcellular location">
    <subcellularLocation>
        <location evidence="5">Bacterial microcompartment</location>
    </subcellularLocation>
</comment>
<feature type="binding site" evidence="5">
    <location>
        <position position="129"/>
    </location>
    <ligand>
        <name>adenosylcob(III)alamin</name>
        <dbReference type="ChEBI" id="CHEBI:18408"/>
    </ligand>
</feature>
<dbReference type="RefSeq" id="WP_263595388.1">
    <property type="nucleotide sequence ID" value="NZ_CP107020.1"/>
</dbReference>
<comment type="cofactor">
    <cofactor evidence="5">
        <name>adenosylcob(III)alamin</name>
        <dbReference type="ChEBI" id="CHEBI:18408"/>
    </cofactor>
    <text evidence="5">Binds between the large and small subunits.</text>
</comment>
<evidence type="ECO:0000256" key="3">
    <source>
        <dbReference type="ARBA" id="ARBA00023285"/>
    </source>
</evidence>
<keyword evidence="3 5" id="KW-0170">Cobalt</keyword>
<gene>
    <name evidence="5 7" type="primary">eutC</name>
    <name evidence="7" type="ORF">BRM3_04035</name>
</gene>
<dbReference type="EMBL" id="CP107020">
    <property type="protein sequence ID" value="UYG18195.1"/>
    <property type="molecule type" value="Genomic_DNA"/>
</dbReference>
<evidence type="ECO:0000313" key="7">
    <source>
        <dbReference type="EMBL" id="UYG18195.1"/>
    </source>
</evidence>
<evidence type="ECO:0000256" key="2">
    <source>
        <dbReference type="ARBA" id="ARBA00023239"/>
    </source>
</evidence>
<sequence length="238" mass="25159">MGRAGDSLPTRAVGELRAAHAAARDAVHVDLDTAALVDALREAGLGEVPVVTSRAADRATYLRRPDLGRQLHPDVHLDAQPARIGILLADGLSPQAVATHGVALVRRLVDVLGEESSVATPVLATQARVALGDQVGEQLGVETMLVVIGERPGLSAVNSLGIYITHQPRPGRHDAERNCISNVRPPRGVGYQQAAVTTLRLVRRMRELGRSGVDVKDVAEPAPLTNRPAPEVQANSSL</sequence>
<name>A0ABY6G527_9MICO</name>
<comment type="similarity">
    <text evidence="5">Belongs to the EutC family.</text>
</comment>
<proteinExistence type="inferred from homology"/>
<protein>
    <recommendedName>
        <fullName evidence="5">Ethanolamine ammonia-lyase small subunit</fullName>
        <shortName evidence="5">EAL small subunit</shortName>
        <ecNumber evidence="5">4.3.1.7</ecNumber>
    </recommendedName>
</protein>
<dbReference type="NCBIfam" id="NF003971">
    <property type="entry name" value="PRK05465.1"/>
    <property type="match status" value="1"/>
</dbReference>